<gene>
    <name evidence="1" type="ORF">L484_000379</name>
</gene>
<reference evidence="2" key="1">
    <citation type="submission" date="2013-01" db="EMBL/GenBank/DDBJ databases">
        <title>Draft Genome Sequence of a Mulberry Tree, Morus notabilis C.K. Schneid.</title>
        <authorList>
            <person name="He N."/>
            <person name="Zhao S."/>
        </authorList>
    </citation>
    <scope>NUCLEOTIDE SEQUENCE</scope>
</reference>
<keyword evidence="2" id="KW-1185">Reference proteome</keyword>
<sequence length="96" mass="10864">MKARTEAKIEKWDIVRSELLEVCLGVLNIWWRDLVLLIISVSYEQTAFVSNEIITNNIIVAFKVLNSIRRKTGGREGLMALKLDMGKAMIGLNGPF</sequence>
<evidence type="ECO:0000313" key="1">
    <source>
        <dbReference type="EMBL" id="EXC54237.1"/>
    </source>
</evidence>
<organism evidence="1 2">
    <name type="scientific">Morus notabilis</name>
    <dbReference type="NCBI Taxonomy" id="981085"/>
    <lineage>
        <taxon>Eukaryota</taxon>
        <taxon>Viridiplantae</taxon>
        <taxon>Streptophyta</taxon>
        <taxon>Embryophyta</taxon>
        <taxon>Tracheophyta</taxon>
        <taxon>Spermatophyta</taxon>
        <taxon>Magnoliopsida</taxon>
        <taxon>eudicotyledons</taxon>
        <taxon>Gunneridae</taxon>
        <taxon>Pentapetalae</taxon>
        <taxon>rosids</taxon>
        <taxon>fabids</taxon>
        <taxon>Rosales</taxon>
        <taxon>Moraceae</taxon>
        <taxon>Moreae</taxon>
        <taxon>Morus</taxon>
    </lineage>
</organism>
<evidence type="ECO:0000313" key="2">
    <source>
        <dbReference type="Proteomes" id="UP000030645"/>
    </source>
</evidence>
<proteinExistence type="predicted"/>
<accession>W9SPY1</accession>
<name>W9SPY1_9ROSA</name>
<dbReference type="AlphaFoldDB" id="W9SPY1"/>
<protein>
    <submittedName>
        <fullName evidence="1">Uncharacterized protein</fullName>
    </submittedName>
</protein>
<dbReference type="Proteomes" id="UP000030645">
    <property type="component" value="Unassembled WGS sequence"/>
</dbReference>
<dbReference type="EMBL" id="KE625711">
    <property type="protein sequence ID" value="EXC54237.1"/>
    <property type="molecule type" value="Genomic_DNA"/>
</dbReference>